<evidence type="ECO:0000256" key="1">
    <source>
        <dbReference type="SAM" id="MobiDB-lite"/>
    </source>
</evidence>
<comment type="caution">
    <text evidence="2">The sequence shown here is derived from an EMBL/GenBank/DDBJ whole genome shotgun (WGS) entry which is preliminary data.</text>
</comment>
<organism evidence="2 3">
    <name type="scientific">Oedothorax gibbosus</name>
    <dbReference type="NCBI Taxonomy" id="931172"/>
    <lineage>
        <taxon>Eukaryota</taxon>
        <taxon>Metazoa</taxon>
        <taxon>Ecdysozoa</taxon>
        <taxon>Arthropoda</taxon>
        <taxon>Chelicerata</taxon>
        <taxon>Arachnida</taxon>
        <taxon>Araneae</taxon>
        <taxon>Araneomorphae</taxon>
        <taxon>Entelegynae</taxon>
        <taxon>Araneoidea</taxon>
        <taxon>Linyphiidae</taxon>
        <taxon>Erigoninae</taxon>
        <taxon>Oedothorax</taxon>
    </lineage>
</organism>
<protein>
    <submittedName>
        <fullName evidence="2">Uncharacterized protein</fullName>
    </submittedName>
</protein>
<evidence type="ECO:0000313" key="2">
    <source>
        <dbReference type="EMBL" id="KAG8173484.1"/>
    </source>
</evidence>
<evidence type="ECO:0000313" key="3">
    <source>
        <dbReference type="Proteomes" id="UP000827092"/>
    </source>
</evidence>
<keyword evidence="3" id="KW-1185">Reference proteome</keyword>
<feature type="compositionally biased region" description="Polar residues" evidence="1">
    <location>
        <begin position="95"/>
        <end position="108"/>
    </location>
</feature>
<dbReference type="AlphaFoldDB" id="A0AAV6TPH0"/>
<proteinExistence type="predicted"/>
<feature type="region of interest" description="Disordered" evidence="1">
    <location>
        <begin position="74"/>
        <end position="108"/>
    </location>
</feature>
<dbReference type="Proteomes" id="UP000827092">
    <property type="component" value="Unassembled WGS sequence"/>
</dbReference>
<dbReference type="EMBL" id="JAFNEN010001712">
    <property type="protein sequence ID" value="KAG8173484.1"/>
    <property type="molecule type" value="Genomic_DNA"/>
</dbReference>
<sequence length="108" mass="11118">MTGNPSGGGREVSGALVRAQLAPAVVVARIRVVHATAAAGGAIYGDGVRLLLYMPPAVGGGQRQGEYELRGDAGTDIPLKEIPPSINHVSPPITSPHSDQSRSPLCRK</sequence>
<reference evidence="2 3" key="1">
    <citation type="journal article" date="2022" name="Nat. Ecol. Evol.">
        <title>A masculinizing supergene underlies an exaggerated male reproductive morph in a spider.</title>
        <authorList>
            <person name="Hendrickx F."/>
            <person name="De Corte Z."/>
            <person name="Sonet G."/>
            <person name="Van Belleghem S.M."/>
            <person name="Kostlbacher S."/>
            <person name="Vangestel C."/>
        </authorList>
    </citation>
    <scope>NUCLEOTIDE SEQUENCE [LARGE SCALE GENOMIC DNA]</scope>
    <source>
        <strain evidence="2">W744_W776</strain>
    </source>
</reference>
<name>A0AAV6TPH0_9ARAC</name>
<gene>
    <name evidence="2" type="ORF">JTE90_015834</name>
</gene>
<accession>A0AAV6TPH0</accession>